<protein>
    <recommendedName>
        <fullName evidence="1">Tyrosine specific protein phosphatases domain-containing protein</fullName>
    </recommendedName>
</protein>
<dbReference type="KEGG" id="nve:5504533"/>
<dbReference type="STRING" id="45351.A7SSG5"/>
<dbReference type="PhylomeDB" id="A7SSG5"/>
<dbReference type="AlphaFoldDB" id="A7SSG5"/>
<evidence type="ECO:0000313" key="2">
    <source>
        <dbReference type="EMBL" id="EDO33331.1"/>
    </source>
</evidence>
<reference evidence="2 3" key="1">
    <citation type="journal article" date="2007" name="Science">
        <title>Sea anemone genome reveals ancestral eumetazoan gene repertoire and genomic organization.</title>
        <authorList>
            <person name="Putnam N.H."/>
            <person name="Srivastava M."/>
            <person name="Hellsten U."/>
            <person name="Dirks B."/>
            <person name="Chapman J."/>
            <person name="Salamov A."/>
            <person name="Terry A."/>
            <person name="Shapiro H."/>
            <person name="Lindquist E."/>
            <person name="Kapitonov V.V."/>
            <person name="Jurka J."/>
            <person name="Genikhovich G."/>
            <person name="Grigoriev I.V."/>
            <person name="Lucas S.M."/>
            <person name="Steele R.E."/>
            <person name="Finnerty J.R."/>
            <person name="Technau U."/>
            <person name="Martindale M.Q."/>
            <person name="Rokhsar D.S."/>
        </authorList>
    </citation>
    <scope>NUCLEOTIDE SEQUENCE [LARGE SCALE GENOMIC DNA]</scope>
    <source>
        <strain evidence="3">CH2 X CH6</strain>
    </source>
</reference>
<name>A7SSG5_NEMVE</name>
<dbReference type="PROSITE" id="PS00383">
    <property type="entry name" value="TYR_PHOSPHATASE_1"/>
    <property type="match status" value="1"/>
</dbReference>
<dbReference type="OrthoDB" id="542013at2759"/>
<sequence length="111" mass="12539">GIKSIINLQHPGEHASCGYGLQDSGFSYDPEAFMQVEIFFYNFGWNDYGVRSLESILDMVKVMSFALQEGKTAVHCHAGLGRTGVLICCYFIYSDRLTAEEVILLFIFIFH</sequence>
<keyword evidence="3" id="KW-1185">Reference proteome</keyword>
<dbReference type="PANTHER" id="PTHR23339">
    <property type="entry name" value="TYROSINE SPECIFIC PROTEIN PHOSPHATASE AND DUAL SPECIFICITY PROTEIN PHOSPHATASE"/>
    <property type="match status" value="1"/>
</dbReference>
<evidence type="ECO:0000313" key="3">
    <source>
        <dbReference type="Proteomes" id="UP000001593"/>
    </source>
</evidence>
<proteinExistence type="predicted"/>
<dbReference type="InterPro" id="IPR016130">
    <property type="entry name" value="Tyr_Pase_AS"/>
</dbReference>
<dbReference type="HOGENOM" id="CLU_2164730_0_0_1"/>
<dbReference type="Gene3D" id="3.90.190.10">
    <property type="entry name" value="Protein tyrosine phosphatase superfamily"/>
    <property type="match status" value="1"/>
</dbReference>
<dbReference type="InterPro" id="IPR000340">
    <property type="entry name" value="Dual-sp_phosphatase_cat-dom"/>
</dbReference>
<dbReference type="Proteomes" id="UP000001593">
    <property type="component" value="Unassembled WGS sequence"/>
</dbReference>
<dbReference type="SUPFAM" id="SSF52799">
    <property type="entry name" value="(Phosphotyrosine protein) phosphatases II"/>
    <property type="match status" value="1"/>
</dbReference>
<accession>A7SSG5</accession>
<dbReference type="InterPro" id="IPR050561">
    <property type="entry name" value="PTP"/>
</dbReference>
<evidence type="ECO:0000259" key="1">
    <source>
        <dbReference type="PROSITE" id="PS50056"/>
    </source>
</evidence>
<dbReference type="EMBL" id="DS469777">
    <property type="protein sequence ID" value="EDO33331.1"/>
    <property type="molecule type" value="Genomic_DNA"/>
</dbReference>
<dbReference type="OMA" id="ICCYFIY"/>
<dbReference type="PROSITE" id="PS50056">
    <property type="entry name" value="TYR_PHOSPHATASE_2"/>
    <property type="match status" value="1"/>
</dbReference>
<dbReference type="InParanoid" id="A7SSG5"/>
<dbReference type="InterPro" id="IPR029021">
    <property type="entry name" value="Prot-tyrosine_phosphatase-like"/>
</dbReference>
<dbReference type="Pfam" id="PF00782">
    <property type="entry name" value="DSPc"/>
    <property type="match status" value="1"/>
</dbReference>
<dbReference type="eggNOG" id="KOG1720">
    <property type="taxonomic scope" value="Eukaryota"/>
</dbReference>
<feature type="non-terminal residue" evidence="2">
    <location>
        <position position="111"/>
    </location>
</feature>
<dbReference type="InterPro" id="IPR000387">
    <property type="entry name" value="Tyr_Pase_dom"/>
</dbReference>
<organism evidence="2 3">
    <name type="scientific">Nematostella vectensis</name>
    <name type="common">Starlet sea anemone</name>
    <dbReference type="NCBI Taxonomy" id="45351"/>
    <lineage>
        <taxon>Eukaryota</taxon>
        <taxon>Metazoa</taxon>
        <taxon>Cnidaria</taxon>
        <taxon>Anthozoa</taxon>
        <taxon>Hexacorallia</taxon>
        <taxon>Actiniaria</taxon>
        <taxon>Edwardsiidae</taxon>
        <taxon>Nematostella</taxon>
    </lineage>
</organism>
<feature type="domain" description="Tyrosine specific protein phosphatases" evidence="1">
    <location>
        <begin position="54"/>
        <end position="103"/>
    </location>
</feature>
<gene>
    <name evidence="2" type="ORF">NEMVEDRAFT_v1g129991</name>
</gene>